<dbReference type="GO" id="GO:0016020">
    <property type="term" value="C:membrane"/>
    <property type="evidence" value="ECO:0007669"/>
    <property type="project" value="UniProtKB-SubCell"/>
</dbReference>
<organism evidence="7 8">
    <name type="scientific">Jannaschia rubra</name>
    <dbReference type="NCBI Taxonomy" id="282197"/>
    <lineage>
        <taxon>Bacteria</taxon>
        <taxon>Pseudomonadati</taxon>
        <taxon>Pseudomonadota</taxon>
        <taxon>Alphaproteobacteria</taxon>
        <taxon>Rhodobacterales</taxon>
        <taxon>Roseobacteraceae</taxon>
        <taxon>Jannaschia</taxon>
    </lineage>
</organism>
<dbReference type="GO" id="GO:0004252">
    <property type="term" value="F:serine-type endopeptidase activity"/>
    <property type="evidence" value="ECO:0007669"/>
    <property type="project" value="InterPro"/>
</dbReference>
<dbReference type="Pfam" id="PF01694">
    <property type="entry name" value="Rhomboid"/>
    <property type="match status" value="1"/>
</dbReference>
<evidence type="ECO:0000313" key="8">
    <source>
        <dbReference type="Proteomes" id="UP000048908"/>
    </source>
</evidence>
<dbReference type="Proteomes" id="UP000048908">
    <property type="component" value="Unassembled WGS sequence"/>
</dbReference>
<keyword evidence="4 5" id="KW-0472">Membrane</keyword>
<name>A0A0M6XT66_9RHOB</name>
<sequence>MMDPRNQSPFNTLPPVVVSLAVVVMGVELMFQAGSAGIVGGAQGVGWRLTALRDWAISDVVWNWMVANRTFPPIEMARFVAYPLLHGSMTHAVFVAVFVLALGNAIAPVYRGVRVLAIFFGAAVLGALGFLLMFDTQQPLFGGYPGAYGLIGAFTYLTQRGLTRADPARAFLLIGFLLALQPIFAAATLFDPGRGFSLAWLPDWIADMTGAAGGYGIAVLLFPGMIGHLRDRLRQR</sequence>
<feature type="transmembrane region" description="Helical" evidence="5">
    <location>
        <begin position="79"/>
        <end position="103"/>
    </location>
</feature>
<dbReference type="EMBL" id="CXPG01000020">
    <property type="protein sequence ID" value="CTQ33401.1"/>
    <property type="molecule type" value="Genomic_DNA"/>
</dbReference>
<feature type="transmembrane region" description="Helical" evidence="5">
    <location>
        <begin position="170"/>
        <end position="190"/>
    </location>
</feature>
<dbReference type="AlphaFoldDB" id="A0A0M6XT66"/>
<feature type="domain" description="Peptidase S54 rhomboid" evidence="6">
    <location>
        <begin position="75"/>
        <end position="223"/>
    </location>
</feature>
<gene>
    <name evidence="7" type="ORF">JAN5088_02183</name>
</gene>
<dbReference type="RefSeq" id="WP_055682818.1">
    <property type="nucleotide sequence ID" value="NZ_CANMUL010000001.1"/>
</dbReference>
<keyword evidence="8" id="KW-1185">Reference proteome</keyword>
<keyword evidence="3 5" id="KW-1133">Transmembrane helix</keyword>
<dbReference type="InterPro" id="IPR022764">
    <property type="entry name" value="Peptidase_S54_rhomboid_dom"/>
</dbReference>
<reference evidence="7 8" key="1">
    <citation type="submission" date="2015-07" db="EMBL/GenBank/DDBJ databases">
        <authorList>
            <person name="Noorani M."/>
        </authorList>
    </citation>
    <scope>NUCLEOTIDE SEQUENCE [LARGE SCALE GENOMIC DNA]</scope>
    <source>
        <strain evidence="7 8">CECT 5088</strain>
    </source>
</reference>
<evidence type="ECO:0000256" key="3">
    <source>
        <dbReference type="ARBA" id="ARBA00022989"/>
    </source>
</evidence>
<dbReference type="STRING" id="282197.SAMN04488517_102229"/>
<evidence type="ECO:0000256" key="1">
    <source>
        <dbReference type="ARBA" id="ARBA00004141"/>
    </source>
</evidence>
<evidence type="ECO:0000259" key="6">
    <source>
        <dbReference type="Pfam" id="PF01694"/>
    </source>
</evidence>
<feature type="transmembrane region" description="Helical" evidence="5">
    <location>
        <begin position="115"/>
        <end position="134"/>
    </location>
</feature>
<dbReference type="SUPFAM" id="SSF144091">
    <property type="entry name" value="Rhomboid-like"/>
    <property type="match status" value="1"/>
</dbReference>
<evidence type="ECO:0000256" key="2">
    <source>
        <dbReference type="ARBA" id="ARBA00022692"/>
    </source>
</evidence>
<feature type="transmembrane region" description="Helical" evidence="5">
    <location>
        <begin position="12"/>
        <end position="31"/>
    </location>
</feature>
<dbReference type="InterPro" id="IPR035952">
    <property type="entry name" value="Rhomboid-like_sf"/>
</dbReference>
<keyword evidence="2 5" id="KW-0812">Transmembrane</keyword>
<evidence type="ECO:0000256" key="4">
    <source>
        <dbReference type="ARBA" id="ARBA00023136"/>
    </source>
</evidence>
<feature type="transmembrane region" description="Helical" evidence="5">
    <location>
        <begin position="210"/>
        <end position="229"/>
    </location>
</feature>
<accession>A0A0M6XT66</accession>
<comment type="subcellular location">
    <subcellularLocation>
        <location evidence="1">Membrane</location>
        <topology evidence="1">Multi-pass membrane protein</topology>
    </subcellularLocation>
</comment>
<evidence type="ECO:0000256" key="5">
    <source>
        <dbReference type="SAM" id="Phobius"/>
    </source>
</evidence>
<protein>
    <submittedName>
        <fullName evidence="7">Rhomboid family protein</fullName>
    </submittedName>
</protein>
<proteinExistence type="predicted"/>
<dbReference type="Gene3D" id="1.20.1540.10">
    <property type="entry name" value="Rhomboid-like"/>
    <property type="match status" value="1"/>
</dbReference>
<feature type="transmembrane region" description="Helical" evidence="5">
    <location>
        <begin position="140"/>
        <end position="158"/>
    </location>
</feature>
<evidence type="ECO:0000313" key="7">
    <source>
        <dbReference type="EMBL" id="CTQ33401.1"/>
    </source>
</evidence>